<evidence type="ECO:0000313" key="5">
    <source>
        <dbReference type="EMBL" id="CAX40502.1"/>
    </source>
</evidence>
<dbReference type="PANTHER" id="PTHR13271">
    <property type="entry name" value="UNCHARACTERIZED PUTATIVE METHYLTRANSFERASE"/>
    <property type="match status" value="1"/>
</dbReference>
<keyword evidence="2 5" id="KW-0808">Transferase</keyword>
<dbReference type="GeneID" id="8049991"/>
<dbReference type="GO" id="GO:0000277">
    <property type="term" value="F:[cytochrome c]-lysine N-methyltransferase activity"/>
    <property type="evidence" value="ECO:0007669"/>
    <property type="project" value="UniProtKB-EC"/>
</dbReference>
<reference evidence="5 6" key="1">
    <citation type="journal article" date="2009" name="Genome Res.">
        <title>Comparative genomics of the fungal pathogens Candida dubliniensis and Candida albicans.</title>
        <authorList>
            <person name="Jackson A.P."/>
            <person name="Gamble J.A."/>
            <person name="Yeomans T."/>
            <person name="Moran G.P."/>
            <person name="Saunders D."/>
            <person name="Harris D."/>
            <person name="Aslett M."/>
            <person name="Barrell J.F."/>
            <person name="Butler G."/>
            <person name="Citiulo F."/>
            <person name="Coleman D.C."/>
            <person name="de Groot P.W.J."/>
            <person name="Goodwin T.J."/>
            <person name="Quail M.A."/>
            <person name="McQuillan J."/>
            <person name="Munro C.A."/>
            <person name="Pain A."/>
            <person name="Poulter R.T."/>
            <person name="Rajandream M.A."/>
            <person name="Renauld H."/>
            <person name="Spiering M.J."/>
            <person name="Tivey A."/>
            <person name="Gow N.A.R."/>
            <person name="Barrell B."/>
            <person name="Sullivan D.J."/>
            <person name="Berriman M."/>
        </authorList>
    </citation>
    <scope>NUCLEOTIDE SEQUENCE [LARGE SCALE GENOMIC DNA]</scope>
    <source>
        <strain evidence="6">CD36 / ATCC MYA-646 / CBS 7987 / NCPF 3949 / NRRL Y-17841</strain>
    </source>
</reference>
<evidence type="ECO:0000256" key="3">
    <source>
        <dbReference type="ARBA" id="ARBA00022691"/>
    </source>
</evidence>
<dbReference type="HOGENOM" id="CLU_035838_0_0_1"/>
<dbReference type="OrthoDB" id="441812at2759"/>
<evidence type="ECO:0000256" key="1">
    <source>
        <dbReference type="ARBA" id="ARBA00022603"/>
    </source>
</evidence>
<organism evidence="5 6">
    <name type="scientific">Candida dubliniensis (strain CD36 / ATCC MYA-646 / CBS 7987 / NCPF 3949 / NRRL Y-17841)</name>
    <name type="common">Yeast</name>
    <dbReference type="NCBI Taxonomy" id="573826"/>
    <lineage>
        <taxon>Eukaryota</taxon>
        <taxon>Fungi</taxon>
        <taxon>Dikarya</taxon>
        <taxon>Ascomycota</taxon>
        <taxon>Saccharomycotina</taxon>
        <taxon>Pichiomycetes</taxon>
        <taxon>Debaryomycetaceae</taxon>
        <taxon>Candida/Lodderomyces clade</taxon>
        <taxon>Candida</taxon>
    </lineage>
</organism>
<dbReference type="EMBL" id="FM992695">
    <property type="protein sequence ID" value="CAX40502.1"/>
    <property type="molecule type" value="Genomic_DNA"/>
</dbReference>
<keyword evidence="3" id="KW-0949">S-adenosyl-L-methionine</keyword>
<dbReference type="CGD" id="CAL0000163377">
    <property type="gene designation" value="Cd36_35280"/>
</dbReference>
<keyword evidence="6" id="KW-1185">Reference proteome</keyword>
<evidence type="ECO:0000256" key="2">
    <source>
        <dbReference type="ARBA" id="ARBA00022679"/>
    </source>
</evidence>
<protein>
    <submittedName>
        <fullName evidence="5">Cytochrome C lysine N-methyltransferase, putative</fullName>
        <ecNumber evidence="5">2.1.1.59</ecNumber>
    </submittedName>
</protein>
<dbReference type="Proteomes" id="UP000002605">
    <property type="component" value="Chromosome R"/>
</dbReference>
<proteinExistence type="predicted"/>
<accession>B9WN35</accession>
<name>B9WN35_CANDC</name>
<dbReference type="GO" id="GO:0032259">
    <property type="term" value="P:methylation"/>
    <property type="evidence" value="ECO:0007669"/>
    <property type="project" value="UniProtKB-KW"/>
</dbReference>
<keyword evidence="1 5" id="KW-0489">Methyltransferase</keyword>
<dbReference type="AlphaFoldDB" id="B9WN35"/>
<dbReference type="InterPro" id="IPR050600">
    <property type="entry name" value="SETD3_SETD6_MTase"/>
</dbReference>
<dbReference type="InterPro" id="IPR046341">
    <property type="entry name" value="SET_dom_sf"/>
</dbReference>
<dbReference type="PANTHER" id="PTHR13271:SF47">
    <property type="entry name" value="ACTIN-HISTIDINE N-METHYLTRANSFERASE"/>
    <property type="match status" value="1"/>
</dbReference>
<dbReference type="Gene3D" id="3.90.1410.10">
    <property type="entry name" value="set domain protein methyltransferase, domain 1"/>
    <property type="match status" value="1"/>
</dbReference>
<dbReference type="EC" id="2.1.1.59" evidence="5"/>
<dbReference type="SUPFAM" id="SSF82199">
    <property type="entry name" value="SET domain"/>
    <property type="match status" value="1"/>
</dbReference>
<evidence type="ECO:0000313" key="4">
    <source>
        <dbReference type="CGD" id="CAL0000163377"/>
    </source>
</evidence>
<sequence length="685" mass="79461">MFQQSLIPSTLHVPGIDNNIDLLNYIRNSGILFHPNITIGNSSLGGIGLFFNPGGGNGGTSIPQGTIVTSNTGYDHSGQRFQSVVDIELLRIPRGSAYTIITLIRLLEELKLRDQLITNAITGLPPIKESELIINFLNCMEPTTETHILITYFLAFKTIQNLRKRLLHKLPYYQESPVVKLDTYLNILSETSTIQYPGPHFHNKYNNNHKDIDDEFINTYCEMSEKIKLEYESLIEQLKILYRDELAFDIEELLSFESYFQIFQAIRSRILEIPRAVHNKTNEINGPLIKKLEVNETGGESLENIVTGGLQELSIHSKEKKHARLEPNENDHIDNTDDYVIDISLVPILDFVNHNHNNNSYFDIDRRTNDIVLKLKSNVQMNMNDKFEVTISYDPEDNIKEFLYTYGFVPQILNNSIGSNANFNENDNIQLFEMKLNNLNRYIPNSELMCKWLRILPQIQFVIKYNNNENVNNNNDESNMRVYINFFSNNLPLLFIPEISYNQNWLDVLLPHFIKYNNIPEEYDTNINGEELVNMFLYQEEHYDYINGIDPIGIKLTQKVGDVSINQEPPVLLPDLSSILEVTNSDFEDLIKRTLEFIVTVYLKQQLKHFEQQDAIRRMVVINDPVNNFDELVDNYQNFKIRVFNQIIKQYKSDPLSLILPESIAKVAWETEYRTLPRELTLEGT</sequence>
<dbReference type="KEGG" id="cdu:CD36_35280"/>
<dbReference type="eggNOG" id="ENOG502RXKP">
    <property type="taxonomic scope" value="Eukaryota"/>
</dbReference>
<gene>
    <name evidence="4" type="ordered locus">Cd36_35280</name>
    <name evidence="5" type="ORF">CD36_35280</name>
</gene>
<dbReference type="VEuPathDB" id="FungiDB:CD36_35280"/>
<dbReference type="RefSeq" id="XP_002422494.1">
    <property type="nucleotide sequence ID" value="XM_002422449.1"/>
</dbReference>
<evidence type="ECO:0000313" key="6">
    <source>
        <dbReference type="Proteomes" id="UP000002605"/>
    </source>
</evidence>